<evidence type="ECO:0000313" key="4">
    <source>
        <dbReference type="EMBL" id="NGO73854.1"/>
    </source>
</evidence>
<keyword evidence="5" id="KW-1185">Reference proteome</keyword>
<organism evidence="4 5">
    <name type="scientific">Streptomyces boncukensis</name>
    <dbReference type="NCBI Taxonomy" id="2711219"/>
    <lineage>
        <taxon>Bacteria</taxon>
        <taxon>Bacillati</taxon>
        <taxon>Actinomycetota</taxon>
        <taxon>Actinomycetes</taxon>
        <taxon>Kitasatosporales</taxon>
        <taxon>Streptomycetaceae</taxon>
        <taxon>Streptomyces</taxon>
    </lineage>
</organism>
<evidence type="ECO:0000313" key="5">
    <source>
        <dbReference type="Proteomes" id="UP000477722"/>
    </source>
</evidence>
<dbReference type="InterPro" id="IPR055123">
    <property type="entry name" value="SpnB-like_Rossmann"/>
</dbReference>
<gene>
    <name evidence="4" type="ORF">G5C65_37180</name>
</gene>
<reference evidence="4 5" key="1">
    <citation type="submission" date="2020-02" db="EMBL/GenBank/DDBJ databases">
        <title>Whole-genome analyses of novel actinobacteria.</title>
        <authorList>
            <person name="Sahin N."/>
            <person name="Tatar D."/>
        </authorList>
    </citation>
    <scope>NUCLEOTIDE SEQUENCE [LARGE SCALE GENOMIC DNA]</scope>
    <source>
        <strain evidence="4 5">SB3404</strain>
    </source>
</reference>
<dbReference type="InterPro" id="IPR057326">
    <property type="entry name" value="KR_dom"/>
</dbReference>
<sequence length="487" mass="49930">MELFAVGAQALRVAVHAQGEGVRVQAADGAGRPVLVVESLVSREVAADQLSPAGRPGDDALFAIEWKALPPADPSAPEDFSTLLAGGGPVEQVTGEVLRGVQEWLEAEETPAARLAVVTRGAVPAGPGESVDVVGAAVWGLVRSAQSEHPDRIVLVDADPALAGDEVDLGLLAGVDEPQVAVREGQVLVPRLARVAGAGQSVPVDRDGTVLITGGTGTLGGLLARHLVAEHGFRRLLLLSRQGPDAPGCADLAAELTALGAADVRIVACDAADRDALAAVLADIPEQAPLTGVVHAAGVLDDGVFTALTQERLNIVLRAKATAAANLDELTRSADVGLFVLYSSASATFGTPGQANYAAANAFLDGLAARRRAEGLAGVSLGWGMWEQASTMTGHLGNRAGRLGPGLSNEQGLALFDAALGVERAAVVAMLLDVHALRSWNSSAAVPALLRGLVPVVVRRADRVAGREVSLVRRLAGLSVEERRGVV</sequence>
<dbReference type="GO" id="GO:0006633">
    <property type="term" value="P:fatty acid biosynthetic process"/>
    <property type="evidence" value="ECO:0007669"/>
    <property type="project" value="TreeGrafter"/>
</dbReference>
<evidence type="ECO:0000259" key="3">
    <source>
        <dbReference type="SMART" id="SM00822"/>
    </source>
</evidence>
<accession>A0A6G4XAT2</accession>
<evidence type="ECO:0000256" key="1">
    <source>
        <dbReference type="ARBA" id="ARBA00022679"/>
    </source>
</evidence>
<protein>
    <submittedName>
        <fullName evidence="4">SDR family NAD(P)-dependent oxidoreductase</fullName>
    </submittedName>
</protein>
<dbReference type="PANTHER" id="PTHR43775:SF51">
    <property type="entry name" value="INACTIVE PHENOLPHTHIOCEROL SYNTHESIS POLYKETIDE SYNTHASE TYPE I PKS1-RELATED"/>
    <property type="match status" value="1"/>
</dbReference>
<dbReference type="Proteomes" id="UP000477722">
    <property type="component" value="Unassembled WGS sequence"/>
</dbReference>
<dbReference type="Gene3D" id="3.40.50.720">
    <property type="entry name" value="NAD(P)-binding Rossmann-like Domain"/>
    <property type="match status" value="1"/>
</dbReference>
<dbReference type="InterPro" id="IPR013968">
    <property type="entry name" value="PKS_KR"/>
</dbReference>
<dbReference type="InterPro" id="IPR050091">
    <property type="entry name" value="PKS_NRPS_Biosynth_Enz"/>
</dbReference>
<evidence type="ECO:0000256" key="2">
    <source>
        <dbReference type="ARBA" id="ARBA00023268"/>
    </source>
</evidence>
<feature type="non-terminal residue" evidence="4">
    <location>
        <position position="487"/>
    </location>
</feature>
<dbReference type="GO" id="GO:0004312">
    <property type="term" value="F:fatty acid synthase activity"/>
    <property type="evidence" value="ECO:0007669"/>
    <property type="project" value="TreeGrafter"/>
</dbReference>
<comment type="caution">
    <text evidence="4">The sequence shown here is derived from an EMBL/GenBank/DDBJ whole genome shotgun (WGS) entry which is preliminary data.</text>
</comment>
<dbReference type="SUPFAM" id="SSF51735">
    <property type="entry name" value="NAD(P)-binding Rossmann-fold domains"/>
    <property type="match status" value="2"/>
</dbReference>
<keyword evidence="2" id="KW-0511">Multifunctional enzyme</keyword>
<dbReference type="EMBL" id="JAAKZZ010000942">
    <property type="protein sequence ID" value="NGO73854.1"/>
    <property type="molecule type" value="Genomic_DNA"/>
</dbReference>
<dbReference type="CDD" id="cd08956">
    <property type="entry name" value="KR_3_FAS_SDR_x"/>
    <property type="match status" value="1"/>
</dbReference>
<dbReference type="InterPro" id="IPR036291">
    <property type="entry name" value="NAD(P)-bd_dom_sf"/>
</dbReference>
<keyword evidence="1" id="KW-0808">Transferase</keyword>
<dbReference type="Pfam" id="PF22953">
    <property type="entry name" value="SpnB_Rossmann"/>
    <property type="match status" value="1"/>
</dbReference>
<dbReference type="PANTHER" id="PTHR43775">
    <property type="entry name" value="FATTY ACID SYNTHASE"/>
    <property type="match status" value="1"/>
</dbReference>
<feature type="domain" description="Ketoreductase" evidence="3">
    <location>
        <begin position="208"/>
        <end position="389"/>
    </location>
</feature>
<proteinExistence type="predicted"/>
<name>A0A6G4XAT2_9ACTN</name>
<dbReference type="Pfam" id="PF08659">
    <property type="entry name" value="KR"/>
    <property type="match status" value="1"/>
</dbReference>
<dbReference type="AlphaFoldDB" id="A0A6G4XAT2"/>
<dbReference type="SMART" id="SM00822">
    <property type="entry name" value="PKS_KR"/>
    <property type="match status" value="1"/>
</dbReference>